<sequence>MRSFVARISAVGMALVVAGFLAPQAATASAAPRSFSDCMDIAVEHDADVWIAHDACESTSITACYRIFRDEYGRQEWALRACKARDDQRSDASAS</sequence>
<evidence type="ECO:0000313" key="2">
    <source>
        <dbReference type="EMBL" id="CCH31092.1"/>
    </source>
</evidence>
<reference evidence="2 3" key="1">
    <citation type="journal article" date="2012" name="BMC Genomics">
        <title>Complete genome sequence of Saccharothrix espanaensis DSM 44229T and comparison to the other completely sequenced Pseudonocardiaceae.</title>
        <authorList>
            <person name="Strobel T."/>
            <person name="Al-Dilaimi A."/>
            <person name="Blom J."/>
            <person name="Gessner A."/>
            <person name="Kalinowski J."/>
            <person name="Luzhetska M."/>
            <person name="Puhler A."/>
            <person name="Szczepanowski R."/>
            <person name="Bechthold A."/>
            <person name="Ruckert C."/>
        </authorList>
    </citation>
    <scope>NUCLEOTIDE SEQUENCE [LARGE SCALE GENOMIC DNA]</scope>
    <source>
        <strain evidence="3">ATCC 51144 / DSM 44229 / JCM 9112 / NBRC 15066 / NRRL 15764</strain>
    </source>
</reference>
<keyword evidence="1" id="KW-0732">Signal</keyword>
<dbReference type="HOGENOM" id="CLU_2481438_0_0_11"/>
<dbReference type="AlphaFoldDB" id="K0K0Q7"/>
<protein>
    <submittedName>
        <fullName evidence="2">Putative secreted protein</fullName>
    </submittedName>
</protein>
<dbReference type="KEGG" id="sesp:BN6_38010"/>
<gene>
    <name evidence="2" type="ordered locus">BN6_38010</name>
</gene>
<proteinExistence type="predicted"/>
<dbReference type="Proteomes" id="UP000006281">
    <property type="component" value="Chromosome"/>
</dbReference>
<name>K0K0Q7_SACES</name>
<organism evidence="2 3">
    <name type="scientific">Saccharothrix espanaensis (strain ATCC 51144 / DSM 44229 / JCM 9112 / NBRC 15066 / NRRL 15764)</name>
    <dbReference type="NCBI Taxonomy" id="1179773"/>
    <lineage>
        <taxon>Bacteria</taxon>
        <taxon>Bacillati</taxon>
        <taxon>Actinomycetota</taxon>
        <taxon>Actinomycetes</taxon>
        <taxon>Pseudonocardiales</taxon>
        <taxon>Pseudonocardiaceae</taxon>
        <taxon>Saccharothrix</taxon>
    </lineage>
</organism>
<dbReference type="PATRIC" id="fig|1179773.3.peg.3801"/>
<keyword evidence="3" id="KW-1185">Reference proteome</keyword>
<feature type="signal peptide" evidence="1">
    <location>
        <begin position="1"/>
        <end position="30"/>
    </location>
</feature>
<evidence type="ECO:0000313" key="3">
    <source>
        <dbReference type="Proteomes" id="UP000006281"/>
    </source>
</evidence>
<feature type="chain" id="PRO_5003834431" evidence="1">
    <location>
        <begin position="31"/>
        <end position="95"/>
    </location>
</feature>
<dbReference type="EMBL" id="HE804045">
    <property type="protein sequence ID" value="CCH31092.1"/>
    <property type="molecule type" value="Genomic_DNA"/>
</dbReference>
<accession>K0K0Q7</accession>
<dbReference type="STRING" id="1179773.BN6_38010"/>
<evidence type="ECO:0000256" key="1">
    <source>
        <dbReference type="SAM" id="SignalP"/>
    </source>
</evidence>